<feature type="compositionally biased region" description="Acidic residues" evidence="3">
    <location>
        <begin position="54"/>
        <end position="74"/>
    </location>
</feature>
<dbReference type="AlphaFoldDB" id="A0A9P6SP51"/>
<evidence type="ECO:0000256" key="2">
    <source>
        <dbReference type="ARBA" id="ARBA00023242"/>
    </source>
</evidence>
<reference evidence="5" key="1">
    <citation type="journal article" date="2020" name="Fungal Divers.">
        <title>Resolving the Mortierellaceae phylogeny through synthesis of multi-gene phylogenetics and phylogenomics.</title>
        <authorList>
            <person name="Vandepol N."/>
            <person name="Liber J."/>
            <person name="Desiro A."/>
            <person name="Na H."/>
            <person name="Kennedy M."/>
            <person name="Barry K."/>
            <person name="Grigoriev I.V."/>
            <person name="Miller A.N."/>
            <person name="O'Donnell K."/>
            <person name="Stajich J.E."/>
            <person name="Bonito G."/>
        </authorList>
    </citation>
    <scope>NUCLEOTIDE SEQUENCE</scope>
    <source>
        <strain evidence="5">MES-2147</strain>
    </source>
</reference>
<evidence type="ECO:0000256" key="1">
    <source>
        <dbReference type="ARBA" id="ARBA00004123"/>
    </source>
</evidence>
<proteinExistence type="predicted"/>
<protein>
    <recommendedName>
        <fullName evidence="4">Chromo domain-containing protein</fullName>
    </recommendedName>
</protein>
<dbReference type="SMART" id="SM00300">
    <property type="entry name" value="ChSh"/>
    <property type="match status" value="1"/>
</dbReference>
<dbReference type="InterPro" id="IPR016197">
    <property type="entry name" value="Chromo-like_dom_sf"/>
</dbReference>
<dbReference type="InterPro" id="IPR051219">
    <property type="entry name" value="Heterochromatin_chromo-domain"/>
</dbReference>
<evidence type="ECO:0000313" key="5">
    <source>
        <dbReference type="EMBL" id="KAF9986321.1"/>
    </source>
</evidence>
<feature type="compositionally biased region" description="Basic and acidic residues" evidence="3">
    <location>
        <begin position="11"/>
        <end position="28"/>
    </location>
</feature>
<accession>A0A9P6SP51</accession>
<dbReference type="SMART" id="SM00298">
    <property type="entry name" value="CHROMO"/>
    <property type="match status" value="1"/>
</dbReference>
<comment type="subcellular location">
    <subcellularLocation>
        <location evidence="1">Nucleus</location>
    </subcellularLocation>
</comment>
<dbReference type="SUPFAM" id="SSF54160">
    <property type="entry name" value="Chromo domain-like"/>
    <property type="match status" value="2"/>
</dbReference>
<dbReference type="PANTHER" id="PTHR22812">
    <property type="entry name" value="CHROMOBOX PROTEIN"/>
    <property type="match status" value="1"/>
</dbReference>
<dbReference type="InterPro" id="IPR023780">
    <property type="entry name" value="Chromo_domain"/>
</dbReference>
<gene>
    <name evidence="5" type="ORF">BGZ65_008038</name>
</gene>
<feature type="compositionally biased region" description="Basic and acidic residues" evidence="3">
    <location>
        <begin position="128"/>
        <end position="140"/>
    </location>
</feature>
<dbReference type="CDD" id="cd00024">
    <property type="entry name" value="CD_CSD"/>
    <property type="match status" value="1"/>
</dbReference>
<dbReference type="InterPro" id="IPR000953">
    <property type="entry name" value="Chromo/chromo_shadow_dom"/>
</dbReference>
<dbReference type="EMBL" id="JAAAHW010003238">
    <property type="protein sequence ID" value="KAF9986321.1"/>
    <property type="molecule type" value="Genomic_DNA"/>
</dbReference>
<sequence length="319" mass="35804">MGEQGNAVQGKDGDLVSKKLEKDDHENVSDDNAEVPPGKGEDTSNDEGNGNGDAEADPDADDGEDDDDDDESVFEVEKVVGHKRERGVLSYHLKWKGYPDSDNTWEKEKFVFCKGLVDAYWERYEKAGGKRTDAKGKEPKPQAAKSNGQLNTSAQQLSRRSVRSSSPALKKKNRDDDDEEIVLTTRSTNKKQKIGSGNLQRKWVQEAATGHKRKEENDSGDRASTEVPKEFGGEDKLAAEAENEEEGYERENWQPPKSWSSWDEHLEAVETVERSLLGMTVHVTWKNGKESELPLEDAHQKCPQKLIAFYEQHLKFTPA</sequence>
<name>A0A9P6SP51_9FUNG</name>
<evidence type="ECO:0000313" key="6">
    <source>
        <dbReference type="Proteomes" id="UP000749646"/>
    </source>
</evidence>
<dbReference type="Proteomes" id="UP000749646">
    <property type="component" value="Unassembled WGS sequence"/>
</dbReference>
<comment type="caution">
    <text evidence="5">The sequence shown here is derived from an EMBL/GenBank/DDBJ whole genome shotgun (WGS) entry which is preliminary data.</text>
</comment>
<dbReference type="GO" id="GO:0005634">
    <property type="term" value="C:nucleus"/>
    <property type="evidence" value="ECO:0007669"/>
    <property type="project" value="UniProtKB-SubCell"/>
</dbReference>
<feature type="compositionally biased region" description="Basic and acidic residues" evidence="3">
    <location>
        <begin position="213"/>
        <end position="239"/>
    </location>
</feature>
<dbReference type="PROSITE" id="PS50013">
    <property type="entry name" value="CHROMO_2"/>
    <property type="match status" value="1"/>
</dbReference>
<dbReference type="InterPro" id="IPR008251">
    <property type="entry name" value="Chromo_shadow_dom"/>
</dbReference>
<feature type="domain" description="Chromo" evidence="4">
    <location>
        <begin position="74"/>
        <end position="132"/>
    </location>
</feature>
<dbReference type="Pfam" id="PF00385">
    <property type="entry name" value="Chromo"/>
    <property type="match status" value="1"/>
</dbReference>
<evidence type="ECO:0000256" key="3">
    <source>
        <dbReference type="SAM" id="MobiDB-lite"/>
    </source>
</evidence>
<dbReference type="Pfam" id="PF01393">
    <property type="entry name" value="Chromo_shadow"/>
    <property type="match status" value="1"/>
</dbReference>
<keyword evidence="2" id="KW-0539">Nucleus</keyword>
<dbReference type="Gene3D" id="2.40.50.40">
    <property type="match status" value="2"/>
</dbReference>
<feature type="region of interest" description="Disordered" evidence="3">
    <location>
        <begin position="128"/>
        <end position="260"/>
    </location>
</feature>
<organism evidence="5 6">
    <name type="scientific">Modicella reniformis</name>
    <dbReference type="NCBI Taxonomy" id="1440133"/>
    <lineage>
        <taxon>Eukaryota</taxon>
        <taxon>Fungi</taxon>
        <taxon>Fungi incertae sedis</taxon>
        <taxon>Mucoromycota</taxon>
        <taxon>Mortierellomycotina</taxon>
        <taxon>Mortierellomycetes</taxon>
        <taxon>Mortierellales</taxon>
        <taxon>Mortierellaceae</taxon>
        <taxon>Modicella</taxon>
    </lineage>
</organism>
<feature type="region of interest" description="Disordered" evidence="3">
    <location>
        <begin position="1"/>
        <end position="81"/>
    </location>
</feature>
<keyword evidence="6" id="KW-1185">Reference proteome</keyword>
<dbReference type="OrthoDB" id="433924at2759"/>
<evidence type="ECO:0000259" key="4">
    <source>
        <dbReference type="PROSITE" id="PS50013"/>
    </source>
</evidence>
<feature type="compositionally biased region" description="Polar residues" evidence="3">
    <location>
        <begin position="144"/>
        <end position="157"/>
    </location>
</feature>